<keyword evidence="4 9" id="KW-0808">Transferase</keyword>
<comment type="caution">
    <text evidence="11">The sequence shown here is derived from an EMBL/GenBank/DDBJ whole genome shotgun (WGS) entry which is preliminary data.</text>
</comment>
<evidence type="ECO:0000256" key="2">
    <source>
        <dbReference type="ARBA" id="ARBA00010323"/>
    </source>
</evidence>
<keyword evidence="8 9" id="KW-0012">Acyltransferase</keyword>
<dbReference type="Pfam" id="PF03062">
    <property type="entry name" value="MBOAT"/>
    <property type="match status" value="1"/>
</dbReference>
<evidence type="ECO:0000256" key="10">
    <source>
        <dbReference type="SAM" id="Phobius"/>
    </source>
</evidence>
<dbReference type="InterPro" id="IPR024194">
    <property type="entry name" value="Ac/AlaTfrase_AlgI/DltB"/>
</dbReference>
<comment type="similarity">
    <text evidence="2 9">Belongs to the membrane-bound acyltransferase family.</text>
</comment>
<evidence type="ECO:0000256" key="4">
    <source>
        <dbReference type="ARBA" id="ARBA00022679"/>
    </source>
</evidence>
<reference evidence="11 12" key="1">
    <citation type="journal article" date="2013" name="Int. J. Syst. Evol. Microbiol.">
        <title>Tumebacillus flagellatus sp. nov., an alpha-amylase/pullulanase-producing bacterium isolated from cassava wastewater.</title>
        <authorList>
            <person name="Wang Q."/>
            <person name="Xie N."/>
            <person name="Qin Y."/>
            <person name="Shen N."/>
            <person name="Zhu J."/>
            <person name="Mi H."/>
            <person name="Huang R."/>
        </authorList>
    </citation>
    <scope>NUCLEOTIDE SEQUENCE [LARGE SCALE GENOMIC DNA]</scope>
    <source>
        <strain evidence="11 12">GST4</strain>
    </source>
</reference>
<name>A0A074LTS4_9BACL</name>
<dbReference type="InterPro" id="IPR028362">
    <property type="entry name" value="AlgI"/>
</dbReference>
<dbReference type="STRING" id="1157490.EL26_06100"/>
<dbReference type="GO" id="GO:0005886">
    <property type="term" value="C:plasma membrane"/>
    <property type="evidence" value="ECO:0007669"/>
    <property type="project" value="UniProtKB-SubCell"/>
</dbReference>
<dbReference type="EMBL" id="JMIR01000006">
    <property type="protein sequence ID" value="KEO84035.1"/>
    <property type="molecule type" value="Genomic_DNA"/>
</dbReference>
<keyword evidence="5 10" id="KW-0812">Transmembrane</keyword>
<evidence type="ECO:0008006" key="13">
    <source>
        <dbReference type="Google" id="ProtNLM"/>
    </source>
</evidence>
<feature type="transmembrane region" description="Helical" evidence="10">
    <location>
        <begin position="40"/>
        <end position="61"/>
    </location>
</feature>
<comment type="subcellular location">
    <subcellularLocation>
        <location evidence="1">Cell membrane</location>
        <topology evidence="1">Multi-pass membrane protein</topology>
    </subcellularLocation>
</comment>
<dbReference type="OrthoDB" id="9805788at2"/>
<evidence type="ECO:0000313" key="11">
    <source>
        <dbReference type="EMBL" id="KEO84035.1"/>
    </source>
</evidence>
<evidence type="ECO:0000256" key="5">
    <source>
        <dbReference type="ARBA" id="ARBA00022692"/>
    </source>
</evidence>
<keyword evidence="6 10" id="KW-1133">Transmembrane helix</keyword>
<keyword evidence="7 9" id="KW-0472">Membrane</keyword>
<keyword evidence="12" id="KW-1185">Reference proteome</keyword>
<dbReference type="InterPro" id="IPR004299">
    <property type="entry name" value="MBOAT_fam"/>
</dbReference>
<feature type="transmembrane region" description="Helical" evidence="10">
    <location>
        <begin position="136"/>
        <end position="154"/>
    </location>
</feature>
<proteinExistence type="inferred from homology"/>
<feature type="transmembrane region" description="Helical" evidence="10">
    <location>
        <begin position="196"/>
        <end position="220"/>
    </location>
</feature>
<dbReference type="Proteomes" id="UP000027931">
    <property type="component" value="Unassembled WGS sequence"/>
</dbReference>
<sequence length="381" mass="43707">MIFTTYTFLVFFAVTLLLYTLAPAKVRPFVMILAGFVFYAYDSLAHFFLLVVLTLCIYAVSRAQSKRWTVLGIVFSVALLFYYKYWKMAVTTIDQWFGGNLPVVKLAVPLAISFFVFEFVHYLVDVYKGKAKPVTLREFFLFIFFFPSLVAGPIKRIQSFEKDRISFTAADVCQGLFRMGIGLFKKIALADSLNPLFAPVFADPGSAGTGALWVAMYAYAFKIYFDFSAYSDVAIGAAQCFGFHLPENFNWPYISRSLGEFWRRWHISLSTWIRDYLYIPLGGNRKGFLKGLLFLFIAMTISGLWHGANWTFVVWGMWHGAGQALNKIWSKYRPQTRLLPCPLGQLFAWALTFHFVCLGWVFFASPSLHHSLIFLQRMWGV</sequence>
<dbReference type="GO" id="GO:0016746">
    <property type="term" value="F:acyltransferase activity"/>
    <property type="evidence" value="ECO:0007669"/>
    <property type="project" value="UniProtKB-KW"/>
</dbReference>
<organism evidence="11 12">
    <name type="scientific">Tumebacillus flagellatus</name>
    <dbReference type="NCBI Taxonomy" id="1157490"/>
    <lineage>
        <taxon>Bacteria</taxon>
        <taxon>Bacillati</taxon>
        <taxon>Bacillota</taxon>
        <taxon>Bacilli</taxon>
        <taxon>Bacillales</taxon>
        <taxon>Alicyclobacillaceae</taxon>
        <taxon>Tumebacillus</taxon>
    </lineage>
</organism>
<dbReference type="PIRSF" id="PIRSF016636">
    <property type="entry name" value="AlgI_DltB"/>
    <property type="match status" value="1"/>
</dbReference>
<feature type="transmembrane region" description="Helical" evidence="10">
    <location>
        <begin position="288"/>
        <end position="308"/>
    </location>
</feature>
<accession>A0A074LTS4</accession>
<dbReference type="InterPro" id="IPR051085">
    <property type="entry name" value="MB_O-acyltransferase"/>
</dbReference>
<dbReference type="eggNOG" id="COG1696">
    <property type="taxonomic scope" value="Bacteria"/>
</dbReference>
<evidence type="ECO:0000256" key="8">
    <source>
        <dbReference type="ARBA" id="ARBA00023315"/>
    </source>
</evidence>
<feature type="transmembrane region" description="Helical" evidence="10">
    <location>
        <begin position="106"/>
        <end position="124"/>
    </location>
</feature>
<dbReference type="RefSeq" id="WP_038085585.1">
    <property type="nucleotide sequence ID" value="NZ_JMIR01000006.1"/>
</dbReference>
<keyword evidence="3 9" id="KW-1003">Cell membrane</keyword>
<feature type="transmembrane region" description="Helical" evidence="10">
    <location>
        <begin position="68"/>
        <end position="86"/>
    </location>
</feature>
<gene>
    <name evidence="11" type="ORF">EL26_06100</name>
</gene>
<evidence type="ECO:0000313" key="12">
    <source>
        <dbReference type="Proteomes" id="UP000027931"/>
    </source>
</evidence>
<evidence type="ECO:0000256" key="9">
    <source>
        <dbReference type="PIRNR" id="PIRNR016636"/>
    </source>
</evidence>
<dbReference type="PANTHER" id="PTHR13285:SF23">
    <property type="entry name" value="TEICHOIC ACID D-ALANYLTRANSFERASE"/>
    <property type="match status" value="1"/>
</dbReference>
<evidence type="ECO:0000256" key="3">
    <source>
        <dbReference type="ARBA" id="ARBA00022475"/>
    </source>
</evidence>
<protein>
    <recommendedName>
        <fullName evidence="13">Acyltransferase</fullName>
    </recommendedName>
</protein>
<dbReference type="GO" id="GO:0042121">
    <property type="term" value="P:alginic acid biosynthetic process"/>
    <property type="evidence" value="ECO:0007669"/>
    <property type="project" value="InterPro"/>
</dbReference>
<feature type="transmembrane region" description="Helical" evidence="10">
    <location>
        <begin position="346"/>
        <end position="368"/>
    </location>
</feature>
<evidence type="ECO:0000256" key="6">
    <source>
        <dbReference type="ARBA" id="ARBA00022989"/>
    </source>
</evidence>
<dbReference type="PIRSF" id="PIRSF500217">
    <property type="entry name" value="AlgI"/>
    <property type="match status" value="1"/>
</dbReference>
<dbReference type="AlphaFoldDB" id="A0A074LTS4"/>
<evidence type="ECO:0000256" key="7">
    <source>
        <dbReference type="ARBA" id="ARBA00023136"/>
    </source>
</evidence>
<evidence type="ECO:0000256" key="1">
    <source>
        <dbReference type="ARBA" id="ARBA00004651"/>
    </source>
</evidence>
<dbReference type="PANTHER" id="PTHR13285">
    <property type="entry name" value="ACYLTRANSFERASE"/>
    <property type="match status" value="1"/>
</dbReference>